<name>A0A834MAV9_RHYFE</name>
<dbReference type="SMART" id="SM00490">
    <property type="entry name" value="HELICc"/>
    <property type="match status" value="1"/>
</dbReference>
<evidence type="ECO:0000256" key="4">
    <source>
        <dbReference type="ARBA" id="ARBA00022553"/>
    </source>
</evidence>
<evidence type="ECO:0000259" key="18">
    <source>
        <dbReference type="PROSITE" id="PS51194"/>
    </source>
</evidence>
<dbReference type="InterPro" id="IPR001650">
    <property type="entry name" value="Helicase_C-like"/>
</dbReference>
<dbReference type="CDD" id="cd18793">
    <property type="entry name" value="SF2_C_SNF"/>
    <property type="match status" value="1"/>
</dbReference>
<evidence type="ECO:0000256" key="10">
    <source>
        <dbReference type="ARBA" id="ARBA00023125"/>
    </source>
</evidence>
<keyword evidence="6" id="KW-0378">Hydrolase</keyword>
<dbReference type="GO" id="GO:0005634">
    <property type="term" value="C:nucleus"/>
    <property type="evidence" value="ECO:0007669"/>
    <property type="project" value="UniProtKB-SubCell"/>
</dbReference>
<evidence type="ECO:0000256" key="16">
    <source>
        <dbReference type="SAM" id="MobiDB-lite"/>
    </source>
</evidence>
<dbReference type="GO" id="GO:0005737">
    <property type="term" value="C:cytoplasm"/>
    <property type="evidence" value="ECO:0007669"/>
    <property type="project" value="UniProtKB-ARBA"/>
</dbReference>
<feature type="compositionally biased region" description="Polar residues" evidence="16">
    <location>
        <begin position="97"/>
        <end position="107"/>
    </location>
</feature>
<dbReference type="Pfam" id="PF00176">
    <property type="entry name" value="SNF2-rel_dom"/>
    <property type="match status" value="1"/>
</dbReference>
<dbReference type="Pfam" id="PF00271">
    <property type="entry name" value="Helicase_C"/>
    <property type="match status" value="1"/>
</dbReference>
<evidence type="ECO:0000313" key="20">
    <source>
        <dbReference type="Proteomes" id="UP000625711"/>
    </source>
</evidence>
<reference evidence="19" key="1">
    <citation type="submission" date="2020-08" db="EMBL/GenBank/DDBJ databases">
        <title>Genome sequencing and assembly of the red palm weevil Rhynchophorus ferrugineus.</title>
        <authorList>
            <person name="Dias G.B."/>
            <person name="Bergman C.M."/>
            <person name="Manee M."/>
        </authorList>
    </citation>
    <scope>NUCLEOTIDE SEQUENCE</scope>
    <source>
        <strain evidence="19">AA-2017</strain>
        <tissue evidence="19">Whole larva</tissue>
    </source>
</reference>
<dbReference type="InterPro" id="IPR000330">
    <property type="entry name" value="SNF2_N"/>
</dbReference>
<comment type="similarity">
    <text evidence="2">Belongs to the SNF2/RAD54 helicase family.</text>
</comment>
<feature type="region of interest" description="Disordered" evidence="16">
    <location>
        <begin position="1"/>
        <end position="175"/>
    </location>
</feature>
<keyword evidence="9" id="KW-0805">Transcription regulation</keyword>
<comment type="subcellular location">
    <subcellularLocation>
        <location evidence="1">Nucleus</location>
    </subcellularLocation>
</comment>
<dbReference type="GO" id="GO:0008094">
    <property type="term" value="F:ATP-dependent activity, acting on DNA"/>
    <property type="evidence" value="ECO:0007669"/>
    <property type="project" value="UniProtKB-ARBA"/>
</dbReference>
<feature type="compositionally biased region" description="Polar residues" evidence="16">
    <location>
        <begin position="133"/>
        <end position="156"/>
    </location>
</feature>
<dbReference type="SMART" id="SM00487">
    <property type="entry name" value="DEXDc"/>
    <property type="match status" value="1"/>
</dbReference>
<dbReference type="FunFam" id="3.40.50.10810:FF:000043">
    <property type="entry name" value="Transcription termination factor 2"/>
    <property type="match status" value="1"/>
</dbReference>
<dbReference type="PROSITE" id="PS51192">
    <property type="entry name" value="HELICASE_ATP_BIND_1"/>
    <property type="match status" value="1"/>
</dbReference>
<feature type="domain" description="Helicase ATP-binding" evidence="17">
    <location>
        <begin position="491"/>
        <end position="671"/>
    </location>
</feature>
<dbReference type="Proteomes" id="UP000625711">
    <property type="component" value="Unassembled WGS sequence"/>
</dbReference>
<evidence type="ECO:0000256" key="6">
    <source>
        <dbReference type="ARBA" id="ARBA00022801"/>
    </source>
</evidence>
<evidence type="ECO:0000256" key="7">
    <source>
        <dbReference type="ARBA" id="ARBA00022806"/>
    </source>
</evidence>
<evidence type="ECO:0000256" key="2">
    <source>
        <dbReference type="ARBA" id="ARBA00007025"/>
    </source>
</evidence>
<sequence length="1069" mass="121435">MESTMYTSEESSDADDTYNSTNLLDESEDSPVNRRNMRKKTEVDSSSEIDESNISSNSIKQSHRESDVYYFKKKPTRQIVSDSESDFHDEEDKSDVSKYNSRLSRNSLKPEKPKRKPSYIVPDSDDEEPRIPVQNNASDKNSILDSSENGPLQSSGAVAVQEPHSSENCQDNSHDIDGHVEQTAQEHQVVTKVPNLNTSQDVMNLSAKMKSNRISQQFEFNTEGIHNSTMLPGFKPPKIDLSMKEEKDISDSSVEILSEHESDIIEVSSSEALPTTSILSPLKHVKQKKTIRQQTLNSFVVKENVPAKVEPIQDQYRSGVDISDRSSTSDSVKLDVTPTEFEIQKNKISSLETELSKMANMMRTINLDALPDKGKLLKQRYMQAQNNLEEERFKLAQMAITKEDVELPKPGFANVAWEDLQAGVDAVQPKTFGKKAMSTYNNQKAITLDRLQQLHGALETCPKENDHAEDPKGLKVELMPHQKRALAWLTFREKAKPSGGILADDMGLGKTLTMISLILLSKAEHDEMSDDEDGFINKNRKYNGGSLIVCPASLLNQWSGEIDRRLKRGLLSYLVYHGPKRETSAKRLADYDVVITTYSIINNEAEKNSPAFKIKWRRVILDEAHQIRNYKSQTSQACCQLSAVSRWALTGTPMHNKELDMYALLKYLRCTPFDDLQTWKRWVGDKSTGGLERLHTVISSLMLRRTKAELMEKGSLTSMPQKTWDLVTITLDKDELQVYHKVLIFSKTLFAQFLHQRAEKDQDVIDKKFTELPHDAPNQEYFKMRQKILKLNKVKNVSQHEILVLLLRLRQICCHPSLITAMLDENKDDVGVGDEECEELNLLEQLNKLNINDQDEYNPANSFNDNDDHHEKVTLKEASKGHLNPADPVFSTERSSSKIKAMLKILKERVLCNDDKAIIVSQWSSYLNLVAIHLNKYNVEFDQLDGKVPVNKRIGIVDRFNDPNDSMKVLLLSLTAGGVGLNLVGANHLFLLDLHWNPQLENQAQDRIYRVGQTKPVYVYKFMAKDTIEERIKSLQDRKLSMAEGVLTGTKQVIQSKLSIDDLKMIFGM</sequence>
<dbReference type="AlphaFoldDB" id="A0A834MAV9"/>
<evidence type="ECO:0000256" key="9">
    <source>
        <dbReference type="ARBA" id="ARBA00023015"/>
    </source>
</evidence>
<dbReference type="PROSITE" id="PS51194">
    <property type="entry name" value="HELICASE_CTER"/>
    <property type="match status" value="1"/>
</dbReference>
<keyword evidence="12" id="KW-0539">Nucleus</keyword>
<dbReference type="InterPro" id="IPR049730">
    <property type="entry name" value="SNF2/RAD54-like_C"/>
</dbReference>
<accession>A0A834MAV9</accession>
<proteinExistence type="inferred from homology"/>
<keyword evidence="3" id="KW-0806">Transcription termination</keyword>
<dbReference type="InterPro" id="IPR050628">
    <property type="entry name" value="SNF2_RAD54_helicase_TF"/>
</dbReference>
<dbReference type="PANTHER" id="PTHR45626:SF50">
    <property type="entry name" value="TRANSCRIPTION TERMINATION FACTOR 2"/>
    <property type="match status" value="1"/>
</dbReference>
<evidence type="ECO:0000256" key="15">
    <source>
        <dbReference type="ARBA" id="ARBA00082628"/>
    </source>
</evidence>
<protein>
    <recommendedName>
        <fullName evidence="13">Transcription termination factor 2</fullName>
    </recommendedName>
    <alternativeName>
        <fullName evidence="15">RNA polymerase II termination factor</fullName>
    </alternativeName>
    <alternativeName>
        <fullName evidence="14">Transcription release factor 2</fullName>
    </alternativeName>
</protein>
<dbReference type="GO" id="GO:0005524">
    <property type="term" value="F:ATP binding"/>
    <property type="evidence" value="ECO:0007669"/>
    <property type="project" value="UniProtKB-KW"/>
</dbReference>
<comment type="caution">
    <text evidence="19">The sequence shown here is derived from an EMBL/GenBank/DDBJ whole genome shotgun (WGS) entry which is preliminary data.</text>
</comment>
<keyword evidence="10" id="KW-0238">DNA-binding</keyword>
<evidence type="ECO:0000256" key="14">
    <source>
        <dbReference type="ARBA" id="ARBA00079067"/>
    </source>
</evidence>
<dbReference type="OrthoDB" id="423559at2759"/>
<dbReference type="EMBL" id="JAACXV010000405">
    <property type="protein sequence ID" value="KAF7278216.1"/>
    <property type="molecule type" value="Genomic_DNA"/>
</dbReference>
<evidence type="ECO:0000259" key="17">
    <source>
        <dbReference type="PROSITE" id="PS51192"/>
    </source>
</evidence>
<keyword evidence="5" id="KW-0547">Nucleotide-binding</keyword>
<dbReference type="GO" id="GO:0006353">
    <property type="term" value="P:DNA-templated transcription termination"/>
    <property type="evidence" value="ECO:0007669"/>
    <property type="project" value="UniProtKB-KW"/>
</dbReference>
<keyword evidence="7" id="KW-0347">Helicase</keyword>
<dbReference type="GO" id="GO:0004386">
    <property type="term" value="F:helicase activity"/>
    <property type="evidence" value="ECO:0007669"/>
    <property type="project" value="UniProtKB-KW"/>
</dbReference>
<dbReference type="GO" id="GO:0003677">
    <property type="term" value="F:DNA binding"/>
    <property type="evidence" value="ECO:0007669"/>
    <property type="project" value="UniProtKB-KW"/>
</dbReference>
<dbReference type="Gene3D" id="3.40.50.300">
    <property type="entry name" value="P-loop containing nucleotide triphosphate hydrolases"/>
    <property type="match status" value="1"/>
</dbReference>
<dbReference type="InterPro" id="IPR014001">
    <property type="entry name" value="Helicase_ATP-bd"/>
</dbReference>
<evidence type="ECO:0000256" key="1">
    <source>
        <dbReference type="ARBA" id="ARBA00004123"/>
    </source>
</evidence>
<keyword evidence="8" id="KW-0067">ATP-binding</keyword>
<dbReference type="GO" id="GO:0006281">
    <property type="term" value="P:DNA repair"/>
    <property type="evidence" value="ECO:0007669"/>
    <property type="project" value="TreeGrafter"/>
</dbReference>
<dbReference type="SUPFAM" id="SSF52540">
    <property type="entry name" value="P-loop containing nucleoside triphosphate hydrolases"/>
    <property type="match status" value="2"/>
</dbReference>
<organism evidence="19 20">
    <name type="scientific">Rhynchophorus ferrugineus</name>
    <name type="common">Red palm weevil</name>
    <name type="synonym">Curculio ferrugineus</name>
    <dbReference type="NCBI Taxonomy" id="354439"/>
    <lineage>
        <taxon>Eukaryota</taxon>
        <taxon>Metazoa</taxon>
        <taxon>Ecdysozoa</taxon>
        <taxon>Arthropoda</taxon>
        <taxon>Hexapoda</taxon>
        <taxon>Insecta</taxon>
        <taxon>Pterygota</taxon>
        <taxon>Neoptera</taxon>
        <taxon>Endopterygota</taxon>
        <taxon>Coleoptera</taxon>
        <taxon>Polyphaga</taxon>
        <taxon>Cucujiformia</taxon>
        <taxon>Curculionidae</taxon>
        <taxon>Dryophthorinae</taxon>
        <taxon>Rhynchophorus</taxon>
    </lineage>
</organism>
<dbReference type="Gene3D" id="3.40.50.10810">
    <property type="entry name" value="Tandem AAA-ATPase domain"/>
    <property type="match status" value="1"/>
</dbReference>
<dbReference type="PANTHER" id="PTHR45626">
    <property type="entry name" value="TRANSCRIPTION TERMINATION FACTOR 2-RELATED"/>
    <property type="match status" value="1"/>
</dbReference>
<dbReference type="InterPro" id="IPR027417">
    <property type="entry name" value="P-loop_NTPase"/>
</dbReference>
<evidence type="ECO:0000256" key="12">
    <source>
        <dbReference type="ARBA" id="ARBA00023242"/>
    </source>
</evidence>
<dbReference type="GO" id="GO:0016787">
    <property type="term" value="F:hydrolase activity"/>
    <property type="evidence" value="ECO:0007669"/>
    <property type="project" value="UniProtKB-KW"/>
</dbReference>
<evidence type="ECO:0000256" key="8">
    <source>
        <dbReference type="ARBA" id="ARBA00022840"/>
    </source>
</evidence>
<evidence type="ECO:0000256" key="11">
    <source>
        <dbReference type="ARBA" id="ARBA00023163"/>
    </source>
</evidence>
<evidence type="ECO:0000256" key="13">
    <source>
        <dbReference type="ARBA" id="ARBA00070113"/>
    </source>
</evidence>
<keyword evidence="11" id="KW-0804">Transcription</keyword>
<evidence type="ECO:0000256" key="5">
    <source>
        <dbReference type="ARBA" id="ARBA00022741"/>
    </source>
</evidence>
<keyword evidence="20" id="KW-1185">Reference proteome</keyword>
<evidence type="ECO:0000256" key="3">
    <source>
        <dbReference type="ARBA" id="ARBA00022472"/>
    </source>
</evidence>
<keyword evidence="4" id="KW-0597">Phosphoprotein</keyword>
<feature type="domain" description="Helicase C-terminal" evidence="18">
    <location>
        <begin position="898"/>
        <end position="1054"/>
    </location>
</feature>
<gene>
    <name evidence="19" type="ORF">GWI33_008710</name>
</gene>
<dbReference type="InterPro" id="IPR038718">
    <property type="entry name" value="SNF2-like_sf"/>
</dbReference>
<evidence type="ECO:0000313" key="19">
    <source>
        <dbReference type="EMBL" id="KAF7278216.1"/>
    </source>
</evidence>